<protein>
    <submittedName>
        <fullName evidence="1">Terminase small subunit</fullName>
    </submittedName>
</protein>
<organism evidence="1 2">
    <name type="scientific">Stenotrophomonas maltophilia</name>
    <name type="common">Pseudomonas maltophilia</name>
    <name type="synonym">Xanthomonas maltophilia</name>
    <dbReference type="NCBI Taxonomy" id="40324"/>
    <lineage>
        <taxon>Bacteria</taxon>
        <taxon>Pseudomonadati</taxon>
        <taxon>Pseudomonadota</taxon>
        <taxon>Gammaproteobacteria</taxon>
        <taxon>Lysobacterales</taxon>
        <taxon>Lysobacteraceae</taxon>
        <taxon>Stenotrophomonas</taxon>
        <taxon>Stenotrophomonas maltophilia group</taxon>
    </lineage>
</organism>
<accession>A0ABD7C145</accession>
<evidence type="ECO:0000313" key="2">
    <source>
        <dbReference type="Proteomes" id="UP000596095"/>
    </source>
</evidence>
<reference evidence="1 2" key="1">
    <citation type="submission" date="2021-01" db="EMBL/GenBank/DDBJ databases">
        <title>Genome Characterization of a novel Stenotrophomonas isolate with high keratinase activity.</title>
        <authorList>
            <person name="Cao Z.-J."/>
        </authorList>
    </citation>
    <scope>NUCLEOTIDE SEQUENCE [LARGE SCALE GENOMIC DNA]</scope>
    <source>
        <strain evidence="1 2">DHHJ</strain>
    </source>
</reference>
<dbReference type="AlphaFoldDB" id="A0ABD7C145"/>
<dbReference type="InterPro" id="IPR005335">
    <property type="entry name" value="Terminase_ssu"/>
</dbReference>
<dbReference type="InterPro" id="IPR038713">
    <property type="entry name" value="Terminase_Gp1_N_sf"/>
</dbReference>
<dbReference type="EMBL" id="CP067993">
    <property type="protein sequence ID" value="QQQ41297.1"/>
    <property type="molecule type" value="Genomic_DNA"/>
</dbReference>
<dbReference type="Pfam" id="PF03592">
    <property type="entry name" value="Terminase_2"/>
    <property type="match status" value="1"/>
</dbReference>
<dbReference type="Gene3D" id="1.10.10.1400">
    <property type="entry name" value="Terminase, small subunit, N-terminal DNA-binding domain, HTH motif"/>
    <property type="match status" value="1"/>
</dbReference>
<proteinExistence type="predicted"/>
<dbReference type="Proteomes" id="UP000596095">
    <property type="component" value="Chromosome"/>
</dbReference>
<name>A0ABD7C145_STEMA</name>
<dbReference type="RefSeq" id="WP_201116957.1">
    <property type="nucleotide sequence ID" value="NZ_CP067993.1"/>
</dbReference>
<evidence type="ECO:0000313" key="1">
    <source>
        <dbReference type="EMBL" id="QQQ41297.1"/>
    </source>
</evidence>
<gene>
    <name evidence="1" type="ORF">JJL50_15230</name>
</gene>
<sequence>MIEAYKRLGGKLKAFALALPMAGSQTEAALKAGYAEKTAKANASQFAANPDVRIVHDYLVGSVVRTAEITFERCMAELAKLAFGDPAALFGEDGALLPPHEWPKDAGAMIAEVQQIDLYAGVGDAREKIGVTNKIKFADKHAALRTALQLIDAFPDKKKKVEHTHRVGVVVVPAKTGQGQSAGLQDAIEGTAQRLEQPQRKGNAPAFMVRRVQSLAQQD</sequence>